<keyword evidence="3" id="KW-1185">Reference proteome</keyword>
<name>A0ABS8TZV7_9SPHI</name>
<dbReference type="Gene3D" id="2.60.120.10">
    <property type="entry name" value="Jelly Rolls"/>
    <property type="match status" value="2"/>
</dbReference>
<sequence length="233" mass="26303">MEQTQATIFLADSRGLMQDEREQRYSTFNFGDYYDEHKMAFKNLCLFNEIILAGGATATYTVEHTGYVVLLPVTGAFKYRDTYNQTDAEAGEALIIPIKAGGQFNIKNHYKANWVSFVMMNIETAAIPVATTRKNAFDIYYRQDELMEVTGNIELPFSVHIGRFTGRFEAEYKVRRTNSALFVFAVAGAFEAQNRLLHQGDGLALPDAETFEVEALSNDAVLLLIELHGEKRL</sequence>
<feature type="domain" description="Quercetin 2,3-dioxygenase C-terminal cupin" evidence="1">
    <location>
        <begin position="159"/>
        <end position="227"/>
    </location>
</feature>
<organism evidence="2 3">
    <name type="scientific">Mucilaginibacter roseus</name>
    <dbReference type="NCBI Taxonomy" id="1528868"/>
    <lineage>
        <taxon>Bacteria</taxon>
        <taxon>Pseudomonadati</taxon>
        <taxon>Bacteroidota</taxon>
        <taxon>Sphingobacteriia</taxon>
        <taxon>Sphingobacteriales</taxon>
        <taxon>Sphingobacteriaceae</taxon>
        <taxon>Mucilaginibacter</taxon>
    </lineage>
</organism>
<comment type="caution">
    <text evidence="2">The sequence shown here is derived from an EMBL/GenBank/DDBJ whole genome shotgun (WGS) entry which is preliminary data.</text>
</comment>
<dbReference type="InterPro" id="IPR011051">
    <property type="entry name" value="RmlC_Cupin_sf"/>
</dbReference>
<protein>
    <recommendedName>
        <fullName evidence="1">Quercetin 2,3-dioxygenase C-terminal cupin domain-containing protein</fullName>
    </recommendedName>
</protein>
<evidence type="ECO:0000259" key="1">
    <source>
        <dbReference type="Pfam" id="PF17954"/>
    </source>
</evidence>
<dbReference type="SUPFAM" id="SSF51182">
    <property type="entry name" value="RmlC-like cupins"/>
    <property type="match status" value="1"/>
</dbReference>
<dbReference type="InterPro" id="IPR041602">
    <property type="entry name" value="Quercetinase_C"/>
</dbReference>
<evidence type="ECO:0000313" key="3">
    <source>
        <dbReference type="Proteomes" id="UP001199919"/>
    </source>
</evidence>
<dbReference type="RefSeq" id="WP_232176115.1">
    <property type="nucleotide sequence ID" value="NZ_JAJPWV010000002.1"/>
</dbReference>
<dbReference type="Pfam" id="PF17954">
    <property type="entry name" value="Pirin_C_2"/>
    <property type="match status" value="1"/>
</dbReference>
<dbReference type="Proteomes" id="UP001199919">
    <property type="component" value="Unassembled WGS sequence"/>
</dbReference>
<dbReference type="InterPro" id="IPR014710">
    <property type="entry name" value="RmlC-like_jellyroll"/>
</dbReference>
<accession>A0ABS8TZV7</accession>
<evidence type="ECO:0000313" key="2">
    <source>
        <dbReference type="EMBL" id="MCD8739942.1"/>
    </source>
</evidence>
<proteinExistence type="predicted"/>
<reference evidence="2 3" key="1">
    <citation type="submission" date="2021-12" db="EMBL/GenBank/DDBJ databases">
        <title>Mucilaginibacter roseus genome.</title>
        <authorList>
            <person name="Ferreira J.R."/>
            <person name="Newman J.D."/>
        </authorList>
    </citation>
    <scope>NUCLEOTIDE SEQUENCE [LARGE SCALE GENOMIC DNA]</scope>
    <source>
        <strain evidence="2 3">LMG 28454</strain>
    </source>
</reference>
<dbReference type="EMBL" id="JAJPWV010000002">
    <property type="protein sequence ID" value="MCD8739942.1"/>
    <property type="molecule type" value="Genomic_DNA"/>
</dbReference>
<gene>
    <name evidence="2" type="ORF">LT679_04965</name>
</gene>